<keyword evidence="7 10" id="KW-0546">Nucleotide metabolism</keyword>
<dbReference type="EC" id="2.7.4.6" evidence="10 13"/>
<dbReference type="SUPFAM" id="SSF54919">
    <property type="entry name" value="Nucleoside diphosphate kinase, NDK"/>
    <property type="match status" value="1"/>
</dbReference>
<dbReference type="HAMAP" id="MF_00451">
    <property type="entry name" value="NDP_kinase"/>
    <property type="match status" value="1"/>
</dbReference>
<dbReference type="GO" id="GO:0006228">
    <property type="term" value="P:UTP biosynthetic process"/>
    <property type="evidence" value="ECO:0007669"/>
    <property type="project" value="UniProtKB-UniRule"/>
</dbReference>
<comment type="catalytic activity">
    <reaction evidence="10">
        <text>a ribonucleoside 5'-diphosphate + ATP = a ribonucleoside 5'-triphosphate + ADP</text>
        <dbReference type="Rhea" id="RHEA:18113"/>
        <dbReference type="ChEBI" id="CHEBI:30616"/>
        <dbReference type="ChEBI" id="CHEBI:57930"/>
        <dbReference type="ChEBI" id="CHEBI:61557"/>
        <dbReference type="ChEBI" id="CHEBI:456216"/>
        <dbReference type="EC" id="2.7.4.6"/>
    </reaction>
</comment>
<dbReference type="GO" id="GO:0004550">
    <property type="term" value="F:nucleoside diphosphate kinase activity"/>
    <property type="evidence" value="ECO:0007669"/>
    <property type="project" value="UniProtKB-UniRule"/>
</dbReference>
<dbReference type="EMBL" id="OMOF01000712">
    <property type="protein sequence ID" value="SPF54199.1"/>
    <property type="molecule type" value="Genomic_DNA"/>
</dbReference>
<feature type="binding site" evidence="10 11">
    <location>
        <position position="15"/>
    </location>
    <ligand>
        <name>ATP</name>
        <dbReference type="ChEBI" id="CHEBI:30616"/>
    </ligand>
</feature>
<dbReference type="FunFam" id="3.30.70.141:FF:000002">
    <property type="entry name" value="Nucleoside diphosphate kinase"/>
    <property type="match status" value="1"/>
</dbReference>
<protein>
    <recommendedName>
        <fullName evidence="10 13">Nucleoside diphosphate kinase</fullName>
        <shortName evidence="10">NDK</shortName>
        <shortName evidence="10">NDP kinase</shortName>
        <ecNumber evidence="10 13">2.7.4.6</ecNumber>
    </recommendedName>
    <alternativeName>
        <fullName evidence="10">Nucleoside-2-P kinase</fullName>
    </alternativeName>
</protein>
<dbReference type="GO" id="GO:0005524">
    <property type="term" value="F:ATP binding"/>
    <property type="evidence" value="ECO:0007669"/>
    <property type="project" value="UniProtKB-UniRule"/>
</dbReference>
<keyword evidence="10" id="KW-0597">Phosphoprotein</keyword>
<dbReference type="PROSITE" id="PS00469">
    <property type="entry name" value="NDPK"/>
    <property type="match status" value="1"/>
</dbReference>
<dbReference type="CDD" id="cd04413">
    <property type="entry name" value="NDPk_I"/>
    <property type="match status" value="1"/>
</dbReference>
<feature type="binding site" evidence="10 11">
    <location>
        <position position="118"/>
    </location>
    <ligand>
        <name>ATP</name>
        <dbReference type="ChEBI" id="CHEBI:30616"/>
    </ligand>
</feature>
<feature type="domain" description="Nucleoside diphosphate kinase-like" evidence="14">
    <location>
        <begin position="7"/>
        <end position="144"/>
    </location>
</feature>
<evidence type="ECO:0000256" key="12">
    <source>
        <dbReference type="RuleBase" id="RU004011"/>
    </source>
</evidence>
<feature type="binding site" evidence="10 11">
    <location>
        <position position="63"/>
    </location>
    <ligand>
        <name>ATP</name>
        <dbReference type="ChEBI" id="CHEBI:30616"/>
    </ligand>
</feature>
<organism evidence="15 16">
    <name type="scientific">Candidatus Desulfosporosinus infrequens</name>
    <dbReference type="NCBI Taxonomy" id="2043169"/>
    <lineage>
        <taxon>Bacteria</taxon>
        <taxon>Bacillati</taxon>
        <taxon>Bacillota</taxon>
        <taxon>Clostridia</taxon>
        <taxon>Eubacteriales</taxon>
        <taxon>Desulfitobacteriaceae</taxon>
        <taxon>Desulfosporosinus</taxon>
    </lineage>
</organism>
<gene>
    <name evidence="10 15" type="primary">ndk</name>
    <name evidence="15" type="ORF">SBF1_740040</name>
</gene>
<keyword evidence="6 10" id="KW-0067">ATP-binding</keyword>
<dbReference type="Proteomes" id="UP000238916">
    <property type="component" value="Unassembled WGS sequence"/>
</dbReference>
<evidence type="ECO:0000256" key="13">
    <source>
        <dbReference type="RuleBase" id="RU004013"/>
    </source>
</evidence>
<evidence type="ECO:0000256" key="5">
    <source>
        <dbReference type="ARBA" id="ARBA00022777"/>
    </source>
</evidence>
<comment type="catalytic activity">
    <reaction evidence="9">
        <text>dZDP + ATP = dZTP + ADP</text>
        <dbReference type="Rhea" id="RHEA:67644"/>
        <dbReference type="ChEBI" id="CHEBI:30616"/>
        <dbReference type="ChEBI" id="CHEBI:172929"/>
        <dbReference type="ChEBI" id="CHEBI:172931"/>
        <dbReference type="ChEBI" id="CHEBI:456216"/>
    </reaction>
</comment>
<dbReference type="PROSITE" id="PS51374">
    <property type="entry name" value="NDPK_LIKE"/>
    <property type="match status" value="1"/>
</dbReference>
<evidence type="ECO:0000256" key="1">
    <source>
        <dbReference type="ARBA" id="ARBA00001946"/>
    </source>
</evidence>
<comment type="function">
    <text evidence="8">(Microbial infection) Catalyzes the phosphorylation of dZDP to dZTP, when the bacterium is infected by a phage that produces the substrate for the synthesis of dZTP (2- amino-2'-deoxyadenosine 5'-triphosphate), which is then used by the phage as a DNA polymerase substrate.</text>
</comment>
<dbReference type="GO" id="GO:0006241">
    <property type="term" value="P:CTP biosynthetic process"/>
    <property type="evidence" value="ECO:0007669"/>
    <property type="project" value="UniProtKB-UniRule"/>
</dbReference>
<evidence type="ECO:0000256" key="9">
    <source>
        <dbReference type="ARBA" id="ARBA00047945"/>
    </source>
</evidence>
<evidence type="ECO:0000256" key="8">
    <source>
        <dbReference type="ARBA" id="ARBA00024802"/>
    </source>
</evidence>
<comment type="subcellular location">
    <subcellularLocation>
        <location evidence="10">Cytoplasm</location>
    </subcellularLocation>
</comment>
<dbReference type="AlphaFoldDB" id="A0A2U3LQU8"/>
<comment type="catalytic activity">
    <reaction evidence="10 13">
        <text>a 2'-deoxyribonucleoside 5'-diphosphate + ATP = a 2'-deoxyribonucleoside 5'-triphosphate + ADP</text>
        <dbReference type="Rhea" id="RHEA:44640"/>
        <dbReference type="ChEBI" id="CHEBI:30616"/>
        <dbReference type="ChEBI" id="CHEBI:61560"/>
        <dbReference type="ChEBI" id="CHEBI:73316"/>
        <dbReference type="ChEBI" id="CHEBI:456216"/>
        <dbReference type="EC" id="2.7.4.6"/>
    </reaction>
</comment>
<dbReference type="InterPro" id="IPR034907">
    <property type="entry name" value="NDK-like_dom"/>
</dbReference>
<comment type="similarity">
    <text evidence="2 10 11 12">Belongs to the NDK family.</text>
</comment>
<evidence type="ECO:0000256" key="7">
    <source>
        <dbReference type="ARBA" id="ARBA00023080"/>
    </source>
</evidence>
<feature type="active site" description="Pros-phosphohistidine intermediate" evidence="10 11">
    <location>
        <position position="121"/>
    </location>
</feature>
<keyword evidence="5 10" id="KW-0418">Kinase</keyword>
<dbReference type="NCBIfam" id="NF001908">
    <property type="entry name" value="PRK00668.1"/>
    <property type="match status" value="1"/>
</dbReference>
<dbReference type="InterPro" id="IPR023005">
    <property type="entry name" value="Nucleoside_diP_kinase_AS"/>
</dbReference>
<evidence type="ECO:0000256" key="2">
    <source>
        <dbReference type="ARBA" id="ARBA00008142"/>
    </source>
</evidence>
<evidence type="ECO:0000256" key="6">
    <source>
        <dbReference type="ARBA" id="ARBA00022840"/>
    </source>
</evidence>
<dbReference type="PRINTS" id="PR01243">
    <property type="entry name" value="NUCDPKINASE"/>
</dbReference>
<dbReference type="GO" id="GO:0005737">
    <property type="term" value="C:cytoplasm"/>
    <property type="evidence" value="ECO:0007669"/>
    <property type="project" value="UniProtKB-SubCell"/>
</dbReference>
<keyword evidence="4 10" id="KW-0547">Nucleotide-binding</keyword>
<dbReference type="GO" id="GO:0006183">
    <property type="term" value="P:GTP biosynthetic process"/>
    <property type="evidence" value="ECO:0007669"/>
    <property type="project" value="UniProtKB-UniRule"/>
</dbReference>
<evidence type="ECO:0000256" key="11">
    <source>
        <dbReference type="PROSITE-ProRule" id="PRU00706"/>
    </source>
</evidence>
<comment type="subunit">
    <text evidence="10">Homotetramer.</text>
</comment>
<keyword evidence="10" id="KW-0963">Cytoplasm</keyword>
<keyword evidence="10" id="KW-0460">Magnesium</keyword>
<proteinExistence type="inferred from homology"/>
<evidence type="ECO:0000256" key="4">
    <source>
        <dbReference type="ARBA" id="ARBA00022741"/>
    </source>
</evidence>
<evidence type="ECO:0000259" key="14">
    <source>
        <dbReference type="SMART" id="SM00562"/>
    </source>
</evidence>
<keyword evidence="3 10" id="KW-0808">Transferase</keyword>
<dbReference type="Gene3D" id="3.30.70.141">
    <property type="entry name" value="Nucleoside diphosphate kinase-like domain"/>
    <property type="match status" value="1"/>
</dbReference>
<evidence type="ECO:0000313" key="15">
    <source>
        <dbReference type="EMBL" id="SPF54199.1"/>
    </source>
</evidence>
<dbReference type="Pfam" id="PF00334">
    <property type="entry name" value="NDK"/>
    <property type="match status" value="1"/>
</dbReference>
<keyword evidence="10" id="KW-0479">Metal-binding</keyword>
<feature type="binding site" evidence="10 11">
    <location>
        <position position="97"/>
    </location>
    <ligand>
        <name>ATP</name>
        <dbReference type="ChEBI" id="CHEBI:30616"/>
    </ligand>
</feature>
<comment type="cofactor">
    <cofactor evidence="1 10">
        <name>Mg(2+)</name>
        <dbReference type="ChEBI" id="CHEBI:18420"/>
    </cofactor>
</comment>
<comment type="function">
    <text evidence="10">Major role in the synthesis of nucleoside triphosphates other than ATP. The ATP gamma phosphate is transferred to the NDP beta phosphate via a ping-pong mechanism, using a phosphorylated active-site intermediate.</text>
</comment>
<sequence>MRGKCTMERTFIMLKPDAVQRGLVGAVITRFEEKGFKLAGMKLLQVDRTLAEAHYAEHKGKGFFEPTVTYITSSPVVAMVWEGKNVVALARELMGATNPANANPGSIRGAYAMDISRNVIHGSDSVTSSEREIALYFKPEELIDYRKVGDEWLSE</sequence>
<feature type="binding site" evidence="10 11">
    <location>
        <position position="108"/>
    </location>
    <ligand>
        <name>ATP</name>
        <dbReference type="ChEBI" id="CHEBI:30616"/>
    </ligand>
</feature>
<dbReference type="InterPro" id="IPR036850">
    <property type="entry name" value="NDK-like_dom_sf"/>
</dbReference>
<accession>A0A2U3LQU8</accession>
<dbReference type="PANTHER" id="PTHR11349">
    <property type="entry name" value="NUCLEOSIDE DIPHOSPHATE KINASE"/>
    <property type="match status" value="1"/>
</dbReference>
<dbReference type="SMART" id="SM00562">
    <property type="entry name" value="NDK"/>
    <property type="match status" value="1"/>
</dbReference>
<feature type="binding site" evidence="10 11">
    <location>
        <position position="91"/>
    </location>
    <ligand>
        <name>ATP</name>
        <dbReference type="ChEBI" id="CHEBI:30616"/>
    </ligand>
</feature>
<evidence type="ECO:0000256" key="3">
    <source>
        <dbReference type="ARBA" id="ARBA00022679"/>
    </source>
</evidence>
<evidence type="ECO:0000313" key="16">
    <source>
        <dbReference type="Proteomes" id="UP000238916"/>
    </source>
</evidence>
<name>A0A2U3LQU8_9FIRM</name>
<reference evidence="16" key="1">
    <citation type="submission" date="2018-02" db="EMBL/GenBank/DDBJ databases">
        <authorList>
            <person name="Hausmann B."/>
        </authorList>
    </citation>
    <scope>NUCLEOTIDE SEQUENCE [LARGE SCALE GENOMIC DNA]</scope>
    <source>
        <strain evidence="16">Peat soil MAG SbF1</strain>
    </source>
</reference>
<dbReference type="GO" id="GO:0046872">
    <property type="term" value="F:metal ion binding"/>
    <property type="evidence" value="ECO:0007669"/>
    <property type="project" value="UniProtKB-KW"/>
</dbReference>
<dbReference type="InterPro" id="IPR001564">
    <property type="entry name" value="Nucleoside_diP_kinase"/>
</dbReference>
<evidence type="ECO:0000256" key="10">
    <source>
        <dbReference type="HAMAP-Rule" id="MF_00451"/>
    </source>
</evidence>